<evidence type="ECO:0000256" key="1">
    <source>
        <dbReference type="ARBA" id="ARBA00005417"/>
    </source>
</evidence>
<dbReference type="Pfam" id="PF00005">
    <property type="entry name" value="ABC_tran"/>
    <property type="match status" value="1"/>
</dbReference>
<dbReference type="GO" id="GO:0016887">
    <property type="term" value="F:ATP hydrolysis activity"/>
    <property type="evidence" value="ECO:0007669"/>
    <property type="project" value="InterPro"/>
</dbReference>
<evidence type="ECO:0000313" key="8">
    <source>
        <dbReference type="Proteomes" id="UP000189935"/>
    </source>
</evidence>
<evidence type="ECO:0000256" key="5">
    <source>
        <dbReference type="ARBA" id="ARBA00024722"/>
    </source>
</evidence>
<accession>A0A1M6JXQ8</accession>
<dbReference type="AlphaFoldDB" id="A0A1M6JXQ8"/>
<evidence type="ECO:0000256" key="4">
    <source>
        <dbReference type="ARBA" id="ARBA00022840"/>
    </source>
</evidence>
<proteinExistence type="inferred from homology"/>
<dbReference type="InterPro" id="IPR027417">
    <property type="entry name" value="P-loop_NTPase"/>
</dbReference>
<protein>
    <submittedName>
        <fullName evidence="7">NitT/TauT family transport system ATP-binding protein</fullName>
    </submittedName>
</protein>
<evidence type="ECO:0000256" key="3">
    <source>
        <dbReference type="ARBA" id="ARBA00022741"/>
    </source>
</evidence>
<dbReference type="PANTHER" id="PTHR42788:SF13">
    <property type="entry name" value="ALIPHATIC SULFONATES IMPORT ATP-BINDING PROTEIN SSUB"/>
    <property type="match status" value="1"/>
</dbReference>
<comment type="similarity">
    <text evidence="1">Belongs to the ABC transporter superfamily.</text>
</comment>
<evidence type="ECO:0000313" key="7">
    <source>
        <dbReference type="EMBL" id="SHJ51443.1"/>
    </source>
</evidence>
<evidence type="ECO:0000259" key="6">
    <source>
        <dbReference type="PROSITE" id="PS50893"/>
    </source>
</evidence>
<dbReference type="Gene3D" id="3.40.50.300">
    <property type="entry name" value="P-loop containing nucleotide triphosphate hydrolases"/>
    <property type="match status" value="1"/>
</dbReference>
<keyword evidence="2" id="KW-0813">Transport</keyword>
<dbReference type="InterPro" id="IPR003439">
    <property type="entry name" value="ABC_transporter-like_ATP-bd"/>
</dbReference>
<keyword evidence="3" id="KW-0547">Nucleotide-binding</keyword>
<dbReference type="OrthoDB" id="9807242at2"/>
<evidence type="ECO:0000256" key="2">
    <source>
        <dbReference type="ARBA" id="ARBA00022448"/>
    </source>
</evidence>
<keyword evidence="4 7" id="KW-0067">ATP-binding</keyword>
<reference evidence="7 8" key="1">
    <citation type="submission" date="2016-11" db="EMBL/GenBank/DDBJ databases">
        <authorList>
            <person name="Jaros S."/>
            <person name="Januszkiewicz K."/>
            <person name="Wedrychowicz H."/>
        </authorList>
    </citation>
    <scope>NUCLEOTIDE SEQUENCE [LARGE SCALE GENOMIC DNA]</scope>
    <source>
        <strain evidence="7 8">GAS499</strain>
    </source>
</reference>
<organism evidence="7 8">
    <name type="scientific">Bradyrhizobium lablabi</name>
    <dbReference type="NCBI Taxonomy" id="722472"/>
    <lineage>
        <taxon>Bacteria</taxon>
        <taxon>Pseudomonadati</taxon>
        <taxon>Pseudomonadota</taxon>
        <taxon>Alphaproteobacteria</taxon>
        <taxon>Hyphomicrobiales</taxon>
        <taxon>Nitrobacteraceae</taxon>
        <taxon>Bradyrhizobium</taxon>
    </lineage>
</organism>
<dbReference type="SUPFAM" id="SSF52540">
    <property type="entry name" value="P-loop containing nucleoside triphosphate hydrolases"/>
    <property type="match status" value="1"/>
</dbReference>
<dbReference type="EMBL" id="LT670844">
    <property type="protein sequence ID" value="SHJ51443.1"/>
    <property type="molecule type" value="Genomic_DNA"/>
</dbReference>
<dbReference type="PANTHER" id="PTHR42788">
    <property type="entry name" value="TAURINE IMPORT ATP-BINDING PROTEIN-RELATED"/>
    <property type="match status" value="1"/>
</dbReference>
<dbReference type="GO" id="GO:0005524">
    <property type="term" value="F:ATP binding"/>
    <property type="evidence" value="ECO:0007669"/>
    <property type="project" value="UniProtKB-KW"/>
</dbReference>
<dbReference type="SMART" id="SM00382">
    <property type="entry name" value="AAA"/>
    <property type="match status" value="1"/>
</dbReference>
<name>A0A1M6JXQ8_9BRAD</name>
<comment type="function">
    <text evidence="5">Involved in beta-(1--&gt;2)glucan export. Transmembrane domains (TMD) form a pore in the inner membrane and the ATP-binding domain (NBD) is responsible for energy generation.</text>
</comment>
<sequence>MATIQISNVSKTFRDLKRKTDVIALDDITLSVEKNEFLCLLGPSGCGKSTLQNMIAGFEKPSSGQVTVDGRAITSPGADRGMVFQHANLMPWLPVWENVAFHLLLRGSQKLMRREAAQRYIDMVGLTGFENHYPSELSGGMNQRVGIARALLMNPQVILMDEPFGALDEQNRMDMQNELVGIWQKHAGTIVFVTHSVDEALTLGTHVAVMTARPGRIRELIPIDLPRPRDITSPRFNDIKRHILNLLRPERAEAGHLTME</sequence>
<dbReference type="Proteomes" id="UP000189935">
    <property type="component" value="Chromosome I"/>
</dbReference>
<dbReference type="InterPro" id="IPR003593">
    <property type="entry name" value="AAA+_ATPase"/>
</dbReference>
<dbReference type="CDD" id="cd03293">
    <property type="entry name" value="ABC_NrtD_SsuB_transporters"/>
    <property type="match status" value="1"/>
</dbReference>
<dbReference type="PROSITE" id="PS50893">
    <property type="entry name" value="ABC_TRANSPORTER_2"/>
    <property type="match status" value="1"/>
</dbReference>
<gene>
    <name evidence="7" type="ORF">SAMN05444159_0808</name>
</gene>
<feature type="domain" description="ABC transporter" evidence="6">
    <location>
        <begin position="4"/>
        <end position="237"/>
    </location>
</feature>
<dbReference type="InterPro" id="IPR050166">
    <property type="entry name" value="ABC_transporter_ATP-bind"/>
</dbReference>
<dbReference type="RefSeq" id="WP_079537012.1">
    <property type="nucleotide sequence ID" value="NZ_LT670844.1"/>
</dbReference>